<reference evidence="1 2" key="1">
    <citation type="submission" date="2018-08" db="EMBL/GenBank/DDBJ databases">
        <title>A genome reference for cultivated species of the human gut microbiota.</title>
        <authorList>
            <person name="Zou Y."/>
            <person name="Xue W."/>
            <person name="Luo G."/>
        </authorList>
    </citation>
    <scope>NUCLEOTIDE SEQUENCE [LARGE SCALE GENOMIC DNA]</scope>
    <source>
        <strain evidence="1 2">AF19-21</strain>
    </source>
</reference>
<gene>
    <name evidence="1" type="ORF">DWX41_13005</name>
</gene>
<comment type="caution">
    <text evidence="1">The sequence shown here is derived from an EMBL/GenBank/DDBJ whole genome shotgun (WGS) entry which is preliminary data.</text>
</comment>
<name>A0A3E2WV32_9FIRM</name>
<evidence type="ECO:0000313" key="2">
    <source>
        <dbReference type="Proteomes" id="UP000261111"/>
    </source>
</evidence>
<protein>
    <submittedName>
        <fullName evidence="1">Uncharacterized protein</fullName>
    </submittedName>
</protein>
<organism evidence="1 2">
    <name type="scientific">Hungatella hathewayi</name>
    <dbReference type="NCBI Taxonomy" id="154046"/>
    <lineage>
        <taxon>Bacteria</taxon>
        <taxon>Bacillati</taxon>
        <taxon>Bacillota</taxon>
        <taxon>Clostridia</taxon>
        <taxon>Lachnospirales</taxon>
        <taxon>Lachnospiraceae</taxon>
        <taxon>Hungatella</taxon>
    </lineage>
</organism>
<accession>A0A3E2WV32</accession>
<dbReference type="EMBL" id="QVIA01000013">
    <property type="protein sequence ID" value="RGC31287.1"/>
    <property type="molecule type" value="Genomic_DNA"/>
</dbReference>
<sequence>MGRVVAKSKNQGRFAFGTWNSIPDYVPADSYLNMIEIVREYRGAKSRALTAVSQRSFRIGMQIKMLNSRTCV</sequence>
<evidence type="ECO:0000313" key="1">
    <source>
        <dbReference type="EMBL" id="RGC31287.1"/>
    </source>
</evidence>
<proteinExistence type="predicted"/>
<dbReference type="AlphaFoldDB" id="A0A3E2WV32"/>
<dbReference type="Proteomes" id="UP000261111">
    <property type="component" value="Unassembled WGS sequence"/>
</dbReference>